<keyword evidence="3" id="KW-0964">Secreted</keyword>
<dbReference type="Gene3D" id="1.10.238.270">
    <property type="match status" value="1"/>
</dbReference>
<comment type="subcellular location">
    <subcellularLocation>
        <location evidence="1">Secreted</location>
    </subcellularLocation>
</comment>
<dbReference type="InterPro" id="IPR052295">
    <property type="entry name" value="Odorant-binding_protein"/>
</dbReference>
<dbReference type="KEGG" id="dwi:6647138"/>
<gene>
    <name evidence="6" type="primary">Dwil\Obp93a</name>
    <name evidence="6" type="ORF">Dwil_GK11998</name>
</gene>
<dbReference type="InParanoid" id="B4N859"/>
<keyword evidence="7" id="KW-1185">Reference proteome</keyword>
<dbReference type="Proteomes" id="UP000007798">
    <property type="component" value="Unassembled WGS sequence"/>
</dbReference>
<evidence type="ECO:0000313" key="6">
    <source>
        <dbReference type="EMBL" id="EDW81310.1"/>
    </source>
</evidence>
<dbReference type="Pfam" id="PF22651">
    <property type="entry name" value="OBP47_like"/>
    <property type="match status" value="1"/>
</dbReference>
<name>B4N859_DROWI</name>
<comment type="similarity">
    <text evidence="2">Belongs to the PBP/GOBP family.</text>
</comment>
<sequence>MYLKLNHFCLLLMPVSILGSAFNYTNCDQAKQPKFLSSCCHVQWHDKTSDSCRKSLLKEKAQLDKVELHACMAECVFKISGYFLTNGSINVEAIQRNYQQQYKNDSTMSQLISKSLNICADYARKRSEQFQWMSSKGQCDYLPATLMACIMEQVYENCPASRWKISNECQAMRKYLLACDDVRS</sequence>
<dbReference type="PhylomeDB" id="B4N859"/>
<protein>
    <submittedName>
        <fullName evidence="6">Odorant-binding protein 93a</fullName>
    </submittedName>
</protein>
<dbReference type="OrthoDB" id="8118963at2759"/>
<keyword evidence="4" id="KW-0732">Signal</keyword>
<dbReference type="InterPro" id="IPR054577">
    <property type="entry name" value="OBP47-like_dom"/>
</dbReference>
<feature type="signal peptide" evidence="4">
    <location>
        <begin position="1"/>
        <end position="21"/>
    </location>
</feature>
<dbReference type="GO" id="GO:0005576">
    <property type="term" value="C:extracellular region"/>
    <property type="evidence" value="ECO:0007669"/>
    <property type="project" value="UniProtKB-SubCell"/>
</dbReference>
<evidence type="ECO:0000256" key="1">
    <source>
        <dbReference type="ARBA" id="ARBA00004613"/>
    </source>
</evidence>
<dbReference type="PANTHER" id="PTHR21066">
    <property type="entry name" value="ODORANT-BINDING PROTEIN 59A-RELATED"/>
    <property type="match status" value="1"/>
</dbReference>
<accession>B4N859</accession>
<dbReference type="AlphaFoldDB" id="B4N859"/>
<dbReference type="OMA" id="CDQAKQP"/>
<feature type="chain" id="PRO_5002816564" evidence="4">
    <location>
        <begin position="22"/>
        <end position="184"/>
    </location>
</feature>
<dbReference type="PANTHER" id="PTHR21066:SF15">
    <property type="entry name" value="GH25962P-RELATED"/>
    <property type="match status" value="1"/>
</dbReference>
<dbReference type="HOGENOM" id="CLU_120152_1_0_1"/>
<evidence type="ECO:0000256" key="3">
    <source>
        <dbReference type="ARBA" id="ARBA00022525"/>
    </source>
</evidence>
<proteinExistence type="inferred from homology"/>
<dbReference type="eggNOG" id="ENOG502T6XU">
    <property type="taxonomic scope" value="Eukaryota"/>
</dbReference>
<dbReference type="EMBL" id="CH964232">
    <property type="protein sequence ID" value="EDW81310.1"/>
    <property type="molecule type" value="Genomic_DNA"/>
</dbReference>
<evidence type="ECO:0000256" key="4">
    <source>
        <dbReference type="SAM" id="SignalP"/>
    </source>
</evidence>
<evidence type="ECO:0000256" key="2">
    <source>
        <dbReference type="ARBA" id="ARBA00008098"/>
    </source>
</evidence>
<organism evidence="6 7">
    <name type="scientific">Drosophila willistoni</name>
    <name type="common">Fruit fly</name>
    <dbReference type="NCBI Taxonomy" id="7260"/>
    <lineage>
        <taxon>Eukaryota</taxon>
        <taxon>Metazoa</taxon>
        <taxon>Ecdysozoa</taxon>
        <taxon>Arthropoda</taxon>
        <taxon>Hexapoda</taxon>
        <taxon>Insecta</taxon>
        <taxon>Pterygota</taxon>
        <taxon>Neoptera</taxon>
        <taxon>Endopterygota</taxon>
        <taxon>Diptera</taxon>
        <taxon>Brachycera</taxon>
        <taxon>Muscomorpha</taxon>
        <taxon>Ephydroidea</taxon>
        <taxon>Drosophilidae</taxon>
        <taxon>Drosophila</taxon>
        <taxon>Sophophora</taxon>
    </lineage>
</organism>
<dbReference type="FunCoup" id="B4N859">
    <property type="interactions" value="7"/>
</dbReference>
<reference evidence="6 7" key="1">
    <citation type="journal article" date="2007" name="Nature">
        <title>Evolution of genes and genomes on the Drosophila phylogeny.</title>
        <authorList>
            <consortium name="Drosophila 12 Genomes Consortium"/>
            <person name="Clark A.G."/>
            <person name="Eisen M.B."/>
            <person name="Smith D.R."/>
            <person name="Bergman C.M."/>
            <person name="Oliver B."/>
            <person name="Markow T.A."/>
            <person name="Kaufman T.C."/>
            <person name="Kellis M."/>
            <person name="Gelbart W."/>
            <person name="Iyer V.N."/>
            <person name="Pollard D.A."/>
            <person name="Sackton T.B."/>
            <person name="Larracuente A.M."/>
            <person name="Singh N.D."/>
            <person name="Abad J.P."/>
            <person name="Abt D.N."/>
            <person name="Adryan B."/>
            <person name="Aguade M."/>
            <person name="Akashi H."/>
            <person name="Anderson W.W."/>
            <person name="Aquadro C.F."/>
            <person name="Ardell D.H."/>
            <person name="Arguello R."/>
            <person name="Artieri C.G."/>
            <person name="Barbash D.A."/>
            <person name="Barker D."/>
            <person name="Barsanti P."/>
            <person name="Batterham P."/>
            <person name="Batzoglou S."/>
            <person name="Begun D."/>
            <person name="Bhutkar A."/>
            <person name="Blanco E."/>
            <person name="Bosak S.A."/>
            <person name="Bradley R.K."/>
            <person name="Brand A.D."/>
            <person name="Brent M.R."/>
            <person name="Brooks A.N."/>
            <person name="Brown R.H."/>
            <person name="Butlin R.K."/>
            <person name="Caggese C."/>
            <person name="Calvi B.R."/>
            <person name="Bernardo de Carvalho A."/>
            <person name="Caspi A."/>
            <person name="Castrezana S."/>
            <person name="Celniker S.E."/>
            <person name="Chang J.L."/>
            <person name="Chapple C."/>
            <person name="Chatterji S."/>
            <person name="Chinwalla A."/>
            <person name="Civetta A."/>
            <person name="Clifton S.W."/>
            <person name="Comeron J.M."/>
            <person name="Costello J.C."/>
            <person name="Coyne J.A."/>
            <person name="Daub J."/>
            <person name="David R.G."/>
            <person name="Delcher A.L."/>
            <person name="Delehaunty K."/>
            <person name="Do C.B."/>
            <person name="Ebling H."/>
            <person name="Edwards K."/>
            <person name="Eickbush T."/>
            <person name="Evans J.D."/>
            <person name="Filipski A."/>
            <person name="Findeiss S."/>
            <person name="Freyhult E."/>
            <person name="Fulton L."/>
            <person name="Fulton R."/>
            <person name="Garcia A.C."/>
            <person name="Gardiner A."/>
            <person name="Garfield D.A."/>
            <person name="Garvin B.E."/>
            <person name="Gibson G."/>
            <person name="Gilbert D."/>
            <person name="Gnerre S."/>
            <person name="Godfrey J."/>
            <person name="Good R."/>
            <person name="Gotea V."/>
            <person name="Gravely B."/>
            <person name="Greenberg A.J."/>
            <person name="Griffiths-Jones S."/>
            <person name="Gross S."/>
            <person name="Guigo R."/>
            <person name="Gustafson E.A."/>
            <person name="Haerty W."/>
            <person name="Hahn M.W."/>
            <person name="Halligan D.L."/>
            <person name="Halpern A.L."/>
            <person name="Halter G.M."/>
            <person name="Han M.V."/>
            <person name="Heger A."/>
            <person name="Hillier L."/>
            <person name="Hinrichs A.S."/>
            <person name="Holmes I."/>
            <person name="Hoskins R.A."/>
            <person name="Hubisz M.J."/>
            <person name="Hultmark D."/>
            <person name="Huntley M.A."/>
            <person name="Jaffe D.B."/>
            <person name="Jagadeeshan S."/>
            <person name="Jeck W.R."/>
            <person name="Johnson J."/>
            <person name="Jones C.D."/>
            <person name="Jordan W.C."/>
            <person name="Karpen G.H."/>
            <person name="Kataoka E."/>
            <person name="Keightley P.D."/>
            <person name="Kheradpour P."/>
            <person name="Kirkness E.F."/>
            <person name="Koerich L.B."/>
            <person name="Kristiansen K."/>
            <person name="Kudrna D."/>
            <person name="Kulathinal R.J."/>
            <person name="Kumar S."/>
            <person name="Kwok R."/>
            <person name="Lander E."/>
            <person name="Langley C.H."/>
            <person name="Lapoint R."/>
            <person name="Lazzaro B.P."/>
            <person name="Lee S.J."/>
            <person name="Levesque L."/>
            <person name="Li R."/>
            <person name="Lin C.F."/>
            <person name="Lin M.F."/>
            <person name="Lindblad-Toh K."/>
            <person name="Llopart A."/>
            <person name="Long M."/>
            <person name="Low L."/>
            <person name="Lozovsky E."/>
            <person name="Lu J."/>
            <person name="Luo M."/>
            <person name="Machado C.A."/>
            <person name="Makalowski W."/>
            <person name="Marzo M."/>
            <person name="Matsuda M."/>
            <person name="Matzkin L."/>
            <person name="McAllister B."/>
            <person name="McBride C.S."/>
            <person name="McKernan B."/>
            <person name="McKernan K."/>
            <person name="Mendez-Lago M."/>
            <person name="Minx P."/>
            <person name="Mollenhauer M.U."/>
            <person name="Montooth K."/>
            <person name="Mount S.M."/>
            <person name="Mu X."/>
            <person name="Myers E."/>
            <person name="Negre B."/>
            <person name="Newfeld S."/>
            <person name="Nielsen R."/>
            <person name="Noor M.A."/>
            <person name="O'Grady P."/>
            <person name="Pachter L."/>
            <person name="Papaceit M."/>
            <person name="Parisi M.J."/>
            <person name="Parisi M."/>
            <person name="Parts L."/>
            <person name="Pedersen J.S."/>
            <person name="Pesole G."/>
            <person name="Phillippy A.M."/>
            <person name="Ponting C.P."/>
            <person name="Pop M."/>
            <person name="Porcelli D."/>
            <person name="Powell J.R."/>
            <person name="Prohaska S."/>
            <person name="Pruitt K."/>
            <person name="Puig M."/>
            <person name="Quesneville H."/>
            <person name="Ram K.R."/>
            <person name="Rand D."/>
            <person name="Rasmussen M.D."/>
            <person name="Reed L.K."/>
            <person name="Reenan R."/>
            <person name="Reily A."/>
            <person name="Remington K.A."/>
            <person name="Rieger T.T."/>
            <person name="Ritchie M.G."/>
            <person name="Robin C."/>
            <person name="Rogers Y.H."/>
            <person name="Rohde C."/>
            <person name="Rozas J."/>
            <person name="Rubenfield M.J."/>
            <person name="Ruiz A."/>
            <person name="Russo S."/>
            <person name="Salzberg S.L."/>
            <person name="Sanchez-Gracia A."/>
            <person name="Saranga D.J."/>
            <person name="Sato H."/>
            <person name="Schaeffer S.W."/>
            <person name="Schatz M.C."/>
            <person name="Schlenke T."/>
            <person name="Schwartz R."/>
            <person name="Segarra C."/>
            <person name="Singh R.S."/>
            <person name="Sirot L."/>
            <person name="Sirota M."/>
            <person name="Sisneros N.B."/>
            <person name="Smith C.D."/>
            <person name="Smith T.F."/>
            <person name="Spieth J."/>
            <person name="Stage D.E."/>
            <person name="Stark A."/>
            <person name="Stephan W."/>
            <person name="Strausberg R.L."/>
            <person name="Strempel S."/>
            <person name="Sturgill D."/>
            <person name="Sutton G."/>
            <person name="Sutton G.G."/>
            <person name="Tao W."/>
            <person name="Teichmann S."/>
            <person name="Tobari Y.N."/>
            <person name="Tomimura Y."/>
            <person name="Tsolas J.M."/>
            <person name="Valente V.L."/>
            <person name="Venter E."/>
            <person name="Venter J.C."/>
            <person name="Vicario S."/>
            <person name="Vieira F.G."/>
            <person name="Vilella A.J."/>
            <person name="Villasante A."/>
            <person name="Walenz B."/>
            <person name="Wang J."/>
            <person name="Wasserman M."/>
            <person name="Watts T."/>
            <person name="Wilson D."/>
            <person name="Wilson R.K."/>
            <person name="Wing R.A."/>
            <person name="Wolfner M.F."/>
            <person name="Wong A."/>
            <person name="Wong G.K."/>
            <person name="Wu C.I."/>
            <person name="Wu G."/>
            <person name="Yamamoto D."/>
            <person name="Yang H.P."/>
            <person name="Yang S.P."/>
            <person name="Yorke J.A."/>
            <person name="Yoshida K."/>
            <person name="Zdobnov E."/>
            <person name="Zhang P."/>
            <person name="Zhang Y."/>
            <person name="Zimin A.V."/>
            <person name="Baldwin J."/>
            <person name="Abdouelleil A."/>
            <person name="Abdulkadir J."/>
            <person name="Abebe A."/>
            <person name="Abera B."/>
            <person name="Abreu J."/>
            <person name="Acer S.C."/>
            <person name="Aftuck L."/>
            <person name="Alexander A."/>
            <person name="An P."/>
            <person name="Anderson E."/>
            <person name="Anderson S."/>
            <person name="Arachi H."/>
            <person name="Azer M."/>
            <person name="Bachantsang P."/>
            <person name="Barry A."/>
            <person name="Bayul T."/>
            <person name="Berlin A."/>
            <person name="Bessette D."/>
            <person name="Bloom T."/>
            <person name="Blye J."/>
            <person name="Boguslavskiy L."/>
            <person name="Bonnet C."/>
            <person name="Boukhgalter B."/>
            <person name="Bourzgui I."/>
            <person name="Brown A."/>
            <person name="Cahill P."/>
            <person name="Channer S."/>
            <person name="Cheshatsang Y."/>
            <person name="Chuda L."/>
            <person name="Citroen M."/>
            <person name="Collymore A."/>
            <person name="Cooke P."/>
            <person name="Costello M."/>
            <person name="D'Aco K."/>
            <person name="Daza R."/>
            <person name="De Haan G."/>
            <person name="DeGray S."/>
            <person name="DeMaso C."/>
            <person name="Dhargay N."/>
            <person name="Dooley K."/>
            <person name="Dooley E."/>
            <person name="Doricent M."/>
            <person name="Dorje P."/>
            <person name="Dorjee K."/>
            <person name="Dupes A."/>
            <person name="Elong R."/>
            <person name="Falk J."/>
            <person name="Farina A."/>
            <person name="Faro S."/>
            <person name="Ferguson D."/>
            <person name="Fisher S."/>
            <person name="Foley C.D."/>
            <person name="Franke A."/>
            <person name="Friedrich D."/>
            <person name="Gadbois L."/>
            <person name="Gearin G."/>
            <person name="Gearin C.R."/>
            <person name="Giannoukos G."/>
            <person name="Goode T."/>
            <person name="Graham J."/>
            <person name="Grandbois E."/>
            <person name="Grewal S."/>
            <person name="Gyaltsen K."/>
            <person name="Hafez N."/>
            <person name="Hagos B."/>
            <person name="Hall J."/>
            <person name="Henson C."/>
            <person name="Hollinger A."/>
            <person name="Honan T."/>
            <person name="Huard M.D."/>
            <person name="Hughes L."/>
            <person name="Hurhula B."/>
            <person name="Husby M.E."/>
            <person name="Kamat A."/>
            <person name="Kanga B."/>
            <person name="Kashin S."/>
            <person name="Khazanovich D."/>
            <person name="Kisner P."/>
            <person name="Lance K."/>
            <person name="Lara M."/>
            <person name="Lee W."/>
            <person name="Lennon N."/>
            <person name="Letendre F."/>
            <person name="LeVine R."/>
            <person name="Lipovsky A."/>
            <person name="Liu X."/>
            <person name="Liu J."/>
            <person name="Liu S."/>
            <person name="Lokyitsang T."/>
            <person name="Lokyitsang Y."/>
            <person name="Lubonja R."/>
            <person name="Lui A."/>
            <person name="MacDonald P."/>
            <person name="Magnisalis V."/>
            <person name="Maru K."/>
            <person name="Matthews C."/>
            <person name="McCusker W."/>
            <person name="McDonough S."/>
            <person name="Mehta T."/>
            <person name="Meldrim J."/>
            <person name="Meneus L."/>
            <person name="Mihai O."/>
            <person name="Mihalev A."/>
            <person name="Mihova T."/>
            <person name="Mittelman R."/>
            <person name="Mlenga V."/>
            <person name="Montmayeur A."/>
            <person name="Mulrain L."/>
            <person name="Navidi A."/>
            <person name="Naylor J."/>
            <person name="Negash T."/>
            <person name="Nguyen T."/>
            <person name="Nguyen N."/>
            <person name="Nicol R."/>
            <person name="Norbu C."/>
            <person name="Norbu N."/>
            <person name="Novod N."/>
            <person name="O'Neill B."/>
            <person name="Osman S."/>
            <person name="Markiewicz E."/>
            <person name="Oyono O.L."/>
            <person name="Patti C."/>
            <person name="Phunkhang P."/>
            <person name="Pierre F."/>
            <person name="Priest M."/>
            <person name="Raghuraman S."/>
            <person name="Rege F."/>
            <person name="Reyes R."/>
            <person name="Rise C."/>
            <person name="Rogov P."/>
            <person name="Ross K."/>
            <person name="Ryan E."/>
            <person name="Settipalli S."/>
            <person name="Shea T."/>
            <person name="Sherpa N."/>
            <person name="Shi L."/>
            <person name="Shih D."/>
            <person name="Sparrow T."/>
            <person name="Spaulding J."/>
            <person name="Stalker J."/>
            <person name="Stange-Thomann N."/>
            <person name="Stavropoulos S."/>
            <person name="Stone C."/>
            <person name="Strader C."/>
            <person name="Tesfaye S."/>
            <person name="Thomson T."/>
            <person name="Thoulutsang Y."/>
            <person name="Thoulutsang D."/>
            <person name="Topham K."/>
            <person name="Topping I."/>
            <person name="Tsamla T."/>
            <person name="Vassiliev H."/>
            <person name="Vo A."/>
            <person name="Wangchuk T."/>
            <person name="Wangdi T."/>
            <person name="Weiand M."/>
            <person name="Wilkinson J."/>
            <person name="Wilson A."/>
            <person name="Yadav S."/>
            <person name="Young G."/>
            <person name="Yu Q."/>
            <person name="Zembek L."/>
            <person name="Zhong D."/>
            <person name="Zimmer A."/>
            <person name="Zwirko Z."/>
            <person name="Jaffe D.B."/>
            <person name="Alvarez P."/>
            <person name="Brockman W."/>
            <person name="Butler J."/>
            <person name="Chin C."/>
            <person name="Gnerre S."/>
            <person name="Grabherr M."/>
            <person name="Kleber M."/>
            <person name="Mauceli E."/>
            <person name="MacCallum I."/>
        </authorList>
    </citation>
    <scope>NUCLEOTIDE SEQUENCE [LARGE SCALE GENOMIC DNA]</scope>
    <source>
        <strain evidence="7">Tucson 14030-0811.24</strain>
    </source>
</reference>
<evidence type="ECO:0000313" key="7">
    <source>
        <dbReference type="Proteomes" id="UP000007798"/>
    </source>
</evidence>
<feature type="domain" description="OBP47-like" evidence="5">
    <location>
        <begin position="58"/>
        <end position="175"/>
    </location>
</feature>
<evidence type="ECO:0000259" key="5">
    <source>
        <dbReference type="Pfam" id="PF22651"/>
    </source>
</evidence>